<reference evidence="2" key="1">
    <citation type="submission" date="2005-10" db="EMBL/GenBank/DDBJ databases">
        <authorList>
            <person name="Loftus B.J."/>
            <person name="Nene V.M."/>
            <person name="Hannick L.I."/>
            <person name="Bidwell S."/>
            <person name="Haas B."/>
            <person name="Amedeo P."/>
            <person name="Orvis J."/>
            <person name="Wortman J.R."/>
            <person name="White O.R."/>
            <person name="Salzberg S."/>
            <person name="Shumway M."/>
            <person name="Koo H."/>
            <person name="Zhao Y."/>
            <person name="Holmes M."/>
            <person name="Miller J."/>
            <person name="Schatz M."/>
            <person name="Pop M."/>
            <person name="Pai G."/>
            <person name="Utterback T."/>
            <person name="Rogers Y.-H."/>
            <person name="Kravitz S."/>
            <person name="Fraser C.M."/>
        </authorList>
    </citation>
    <scope>NUCLEOTIDE SEQUENCE</scope>
    <source>
        <strain evidence="2">Liverpool</strain>
    </source>
</reference>
<evidence type="ECO:0000256" key="1">
    <source>
        <dbReference type="SAM" id="MobiDB-lite"/>
    </source>
</evidence>
<feature type="non-terminal residue" evidence="2">
    <location>
        <position position="1"/>
    </location>
</feature>
<feature type="compositionally biased region" description="Polar residues" evidence="1">
    <location>
        <begin position="193"/>
        <end position="207"/>
    </location>
</feature>
<dbReference type="Proteomes" id="UP000682892">
    <property type="component" value="Unassembled WGS sequence"/>
</dbReference>
<feature type="compositionally biased region" description="Low complexity" evidence="1">
    <location>
        <begin position="165"/>
        <end position="174"/>
    </location>
</feature>
<dbReference type="HOGENOM" id="CLU_001457_0_0_1"/>
<evidence type="ECO:0000313" key="3">
    <source>
        <dbReference type="Proteomes" id="UP000682892"/>
    </source>
</evidence>
<protein>
    <submittedName>
        <fullName evidence="2">AAEL004324-PA</fullName>
    </submittedName>
</protein>
<feature type="region of interest" description="Disordered" evidence="1">
    <location>
        <begin position="149"/>
        <end position="220"/>
    </location>
</feature>
<name>Q17D72_AEDAE</name>
<evidence type="ECO:0000313" key="2">
    <source>
        <dbReference type="EMBL" id="EAT44296.1"/>
    </source>
</evidence>
<gene>
    <name evidence="2" type="ORF">AaeL_AAEL004324</name>
</gene>
<feature type="compositionally biased region" description="Polar residues" evidence="1">
    <location>
        <begin position="154"/>
        <end position="164"/>
    </location>
</feature>
<reference evidence="2" key="3">
    <citation type="submission" date="2012-09" db="EMBL/GenBank/DDBJ databases">
        <authorList>
            <consortium name="VectorBase"/>
        </authorList>
    </citation>
    <scope>NUCLEOTIDE SEQUENCE</scope>
    <source>
        <strain evidence="2">Liverpool</strain>
    </source>
</reference>
<dbReference type="VEuPathDB" id="VectorBase:AAEL018320"/>
<dbReference type="EMBL" id="CH477299">
    <property type="protein sequence ID" value="EAT44296.1"/>
    <property type="molecule type" value="Genomic_DNA"/>
</dbReference>
<feature type="compositionally biased region" description="Basic and acidic residues" evidence="1">
    <location>
        <begin position="1"/>
        <end position="16"/>
    </location>
</feature>
<dbReference type="AlphaFoldDB" id="Q17D72"/>
<reference evidence="2" key="2">
    <citation type="journal article" date="2007" name="Science">
        <title>Genome sequence of Aedes aegypti, a major arbovirus vector.</title>
        <authorList>
            <person name="Nene V."/>
            <person name="Wortman J.R."/>
            <person name="Lawson D."/>
            <person name="Haas B."/>
            <person name="Kodira C."/>
            <person name="Tu Z.J."/>
            <person name="Loftus B."/>
            <person name="Xi Z."/>
            <person name="Megy K."/>
            <person name="Grabherr M."/>
            <person name="Ren Q."/>
            <person name="Zdobnov E.M."/>
            <person name="Lobo N.F."/>
            <person name="Campbell K.S."/>
            <person name="Brown S.E."/>
            <person name="Bonaldo M.F."/>
            <person name="Zhu J."/>
            <person name="Sinkins S.P."/>
            <person name="Hogenkamp D.G."/>
            <person name="Amedeo P."/>
            <person name="Arensburger P."/>
            <person name="Atkinson P.W."/>
            <person name="Bidwell S."/>
            <person name="Biedler J."/>
            <person name="Birney E."/>
            <person name="Bruggner R.V."/>
            <person name="Costas J."/>
            <person name="Coy M.R."/>
            <person name="Crabtree J."/>
            <person name="Crawford M."/>
            <person name="Debruyn B."/>
            <person name="Decaprio D."/>
            <person name="Eiglmeier K."/>
            <person name="Eisenstadt E."/>
            <person name="El-Dorry H."/>
            <person name="Gelbart W.M."/>
            <person name="Gomes S.L."/>
            <person name="Hammond M."/>
            <person name="Hannick L.I."/>
            <person name="Hogan J.R."/>
            <person name="Holmes M.H."/>
            <person name="Jaffe D."/>
            <person name="Johnston J.S."/>
            <person name="Kennedy R.C."/>
            <person name="Koo H."/>
            <person name="Kravitz S."/>
            <person name="Kriventseva E.V."/>
            <person name="Kulp D."/>
            <person name="Labutti K."/>
            <person name="Lee E."/>
            <person name="Li S."/>
            <person name="Lovin D.D."/>
            <person name="Mao C."/>
            <person name="Mauceli E."/>
            <person name="Menck C.F."/>
            <person name="Miller J.R."/>
            <person name="Montgomery P."/>
            <person name="Mori A."/>
            <person name="Nascimento A.L."/>
            <person name="Naveira H.F."/>
            <person name="Nusbaum C."/>
            <person name="O'leary S."/>
            <person name="Orvis J."/>
            <person name="Pertea M."/>
            <person name="Quesneville H."/>
            <person name="Reidenbach K.R."/>
            <person name="Rogers Y.H."/>
            <person name="Roth C.W."/>
            <person name="Schneider J.R."/>
            <person name="Schatz M."/>
            <person name="Shumway M."/>
            <person name="Stanke M."/>
            <person name="Stinson E.O."/>
            <person name="Tubio J.M."/>
            <person name="Vanzee J.P."/>
            <person name="Verjovski-Almeida S."/>
            <person name="Werner D."/>
            <person name="White O."/>
            <person name="Wyder S."/>
            <person name="Zeng Q."/>
            <person name="Zhao Q."/>
            <person name="Zhao Y."/>
            <person name="Hill C.A."/>
            <person name="Raikhel A.S."/>
            <person name="Soares M.B."/>
            <person name="Knudson D.L."/>
            <person name="Lee N.H."/>
            <person name="Galagan J."/>
            <person name="Salzberg S.L."/>
            <person name="Paulsen I.T."/>
            <person name="Dimopoulos G."/>
            <person name="Collins F.H."/>
            <person name="Birren B."/>
            <person name="Fraser-Liggett C.M."/>
            <person name="Severson D.W."/>
        </authorList>
    </citation>
    <scope>NUCLEOTIDE SEQUENCE [LARGE SCALE GENOMIC DNA]</scope>
    <source>
        <strain evidence="2">Liverpool</strain>
    </source>
</reference>
<organism evidence="2 3">
    <name type="scientific">Aedes aegypti</name>
    <name type="common">Yellowfever mosquito</name>
    <name type="synonym">Culex aegypti</name>
    <dbReference type="NCBI Taxonomy" id="7159"/>
    <lineage>
        <taxon>Eukaryota</taxon>
        <taxon>Metazoa</taxon>
        <taxon>Ecdysozoa</taxon>
        <taxon>Arthropoda</taxon>
        <taxon>Hexapoda</taxon>
        <taxon>Insecta</taxon>
        <taxon>Pterygota</taxon>
        <taxon>Neoptera</taxon>
        <taxon>Endopterygota</taxon>
        <taxon>Diptera</taxon>
        <taxon>Nematocera</taxon>
        <taxon>Culicoidea</taxon>
        <taxon>Culicidae</taxon>
        <taxon>Culicinae</taxon>
        <taxon>Aedini</taxon>
        <taxon>Aedes</taxon>
        <taxon>Stegomyia</taxon>
    </lineage>
</organism>
<feature type="non-terminal residue" evidence="2">
    <location>
        <position position="292"/>
    </location>
</feature>
<dbReference type="STRING" id="7159.Q17D72"/>
<accession>Q17D72</accession>
<feature type="region of interest" description="Disordered" evidence="1">
    <location>
        <begin position="1"/>
        <end position="24"/>
    </location>
</feature>
<sequence>GTEKCNRTNSRNEQRRAQKQRKQNRLRFDEIGHDLFTDSDSLSYASLSRSSSLIQFESLERQLLQNESVAVASAPLSGSSPSLYQCAAVGVVTEGAGSTAEGLRSAIVVGGDTVGFYCSPSKKGNLLTASNLIQQQGKLVAGGNAVGAGGKQQPVLNTSDSELYSSSSVSSSSSGGSGSSCNYASDECDLNNHDNTPSPSESQVAKSSSDEADGLNRCPQRCSERRRSLNQLRTKNSIESLSEDSGYCDHLHFNMNNLRVKSKSWTNFGSAENVNTFMEPVQLDYFEQRHVS</sequence>
<proteinExistence type="predicted"/>